<dbReference type="GO" id="GO:0016192">
    <property type="term" value="P:vesicle-mediated transport"/>
    <property type="evidence" value="ECO:0007669"/>
    <property type="project" value="InterPro"/>
</dbReference>
<dbReference type="InterPro" id="IPR036045">
    <property type="entry name" value="Sec1-like_sf"/>
</dbReference>
<dbReference type="InterPro" id="IPR001619">
    <property type="entry name" value="Sec1-like"/>
</dbReference>
<name>A0A7S3M2G5_9STRA</name>
<evidence type="ECO:0000313" key="2">
    <source>
        <dbReference type="EMBL" id="CAE0277757.1"/>
    </source>
</evidence>
<proteinExistence type="inferred from homology"/>
<comment type="similarity">
    <text evidence="1">Belongs to the STXBP/unc-18/SEC1 family.</text>
</comment>
<dbReference type="Gene3D" id="1.25.40.60">
    <property type="match status" value="1"/>
</dbReference>
<dbReference type="SUPFAM" id="SSF56815">
    <property type="entry name" value="Sec1/munc18-like (SM) proteins"/>
    <property type="match status" value="1"/>
</dbReference>
<protein>
    <recommendedName>
        <fullName evidence="3">Vacuolar protein sorting-associated protein 45</fullName>
    </recommendedName>
</protein>
<dbReference type="Pfam" id="PF00995">
    <property type="entry name" value="Sec1"/>
    <property type="match status" value="1"/>
</dbReference>
<dbReference type="InterPro" id="IPR027482">
    <property type="entry name" value="Sec1-like_dom2"/>
</dbReference>
<gene>
    <name evidence="2" type="ORF">SELO1098_LOCUS6587</name>
</gene>
<accession>A0A7S3M2G5</accession>
<dbReference type="Gene3D" id="3.90.830.10">
    <property type="entry name" value="Syntaxin Binding Protein 1, Chain A, domain 2"/>
    <property type="match status" value="1"/>
</dbReference>
<organism evidence="2">
    <name type="scientific">Spumella elongata</name>
    <dbReference type="NCBI Taxonomy" id="89044"/>
    <lineage>
        <taxon>Eukaryota</taxon>
        <taxon>Sar</taxon>
        <taxon>Stramenopiles</taxon>
        <taxon>Ochrophyta</taxon>
        <taxon>Chrysophyceae</taxon>
        <taxon>Chromulinales</taxon>
        <taxon>Chromulinaceae</taxon>
        <taxon>Spumella</taxon>
    </lineage>
</organism>
<dbReference type="Gene3D" id="3.40.50.1910">
    <property type="match status" value="1"/>
</dbReference>
<dbReference type="PANTHER" id="PTHR11679">
    <property type="entry name" value="VESICLE PROTEIN SORTING-ASSOCIATED"/>
    <property type="match status" value="1"/>
</dbReference>
<dbReference type="AlphaFoldDB" id="A0A7S3M2G5"/>
<dbReference type="PIRSF" id="PIRSF005715">
    <property type="entry name" value="VPS45_Sec1"/>
    <property type="match status" value="1"/>
</dbReference>
<evidence type="ECO:0000256" key="1">
    <source>
        <dbReference type="ARBA" id="ARBA00009884"/>
    </source>
</evidence>
<evidence type="ECO:0008006" key="3">
    <source>
        <dbReference type="Google" id="ProtNLM"/>
    </source>
</evidence>
<dbReference type="InterPro" id="IPR043154">
    <property type="entry name" value="Sec-1-like_dom1"/>
</dbReference>
<reference evidence="2" key="1">
    <citation type="submission" date="2021-01" db="EMBL/GenBank/DDBJ databases">
        <authorList>
            <person name="Corre E."/>
            <person name="Pelletier E."/>
            <person name="Niang G."/>
            <person name="Scheremetjew M."/>
            <person name="Finn R."/>
            <person name="Kale V."/>
            <person name="Holt S."/>
            <person name="Cochrane G."/>
            <person name="Meng A."/>
            <person name="Brown T."/>
            <person name="Cohen L."/>
        </authorList>
    </citation>
    <scope>NUCLEOTIDE SEQUENCE</scope>
    <source>
        <strain evidence="2">CCAP 955/1</strain>
    </source>
</reference>
<dbReference type="InterPro" id="IPR043127">
    <property type="entry name" value="Sec-1-like_dom3a"/>
</dbReference>
<sequence length="566" mass="63013">MAQNAKKDVIASIRFYVDKVVSDPSIGGMKALLLDSATTRIVSMVYSQTQILEKEVYLVEQLGKNHEGMNHLKAALYIQPTEANYELLVRELQAPKFKEYHIFFSNIVPGDMLTRLGRLDEHDLIMQVHEYYGDYLAINEEFFHLGIENSLVLSSPYSRSLEAAAIYERNVNGVLSVLLSMKRSPSIIRYQGSSELARRLASDISGNIEKESGLFDFRRQEGPLLLILDRRDDPVTPLLTQWTYQAMVHELLGLNNNRVVLRGVPGIAKELEEVVLSPTQDAFFATNRHANFGDLGAAVKSLLEEYQRYAKKNENISSIEDMQAFMERYPDFRSKSINVSKHVAVISELSRLTDVCQLLDISELEQEISCANDHNLHKQELVTRIRNGKVKSADKLRLALLYLLRYESYNEVKEIKNLLAEKGLTGQQLSLLDALLAYAGDAKRAAGLFNSGSIMAKMAKTFTNTVHGAENVYTQHQPLLVSTLNELAKGKIKDSVFPPLAAGSAAAAARPSEVIVFIIGGATYEEATKVAEFNNANPTMKVLLGGSCVHNSTSFLKEIGSAFGSR</sequence>
<dbReference type="Gene3D" id="3.40.50.2060">
    <property type="match status" value="1"/>
</dbReference>
<dbReference type="EMBL" id="HBIC01013160">
    <property type="protein sequence ID" value="CAE0277757.1"/>
    <property type="molecule type" value="Transcribed_RNA"/>
</dbReference>